<sequence length="168" mass="17718">MNKKILGGVSALAIGVVSAGVYLAVPASAGSPQVQPAAATGKPRANAKQRQQARKAMRRRAGVHGEATVRTKKNGFVQVTWQRGVLTAKSGSGFTVRSLDGTTWQWRTAKGTKFHKDGQKADLSKLAVNDFVLVYGRAGAGDSRTANRVFAPKKVPAKATQSPTPQHG</sequence>
<organism evidence="3 4">
    <name type="scientific">Actinoallomurus iriomotensis</name>
    <dbReference type="NCBI Taxonomy" id="478107"/>
    <lineage>
        <taxon>Bacteria</taxon>
        <taxon>Bacillati</taxon>
        <taxon>Actinomycetota</taxon>
        <taxon>Actinomycetes</taxon>
        <taxon>Streptosporangiales</taxon>
        <taxon>Thermomonosporaceae</taxon>
        <taxon>Actinoallomurus</taxon>
    </lineage>
</organism>
<comment type="caution">
    <text evidence="3">The sequence shown here is derived from an EMBL/GenBank/DDBJ whole genome shotgun (WGS) entry which is preliminary data.</text>
</comment>
<name>A0A9W6RET6_9ACTN</name>
<evidence type="ECO:0000256" key="2">
    <source>
        <dbReference type="SAM" id="SignalP"/>
    </source>
</evidence>
<protein>
    <recommendedName>
        <fullName evidence="5">DUF5666 domain-containing protein</fullName>
    </recommendedName>
</protein>
<feature type="chain" id="PRO_5040890878" description="DUF5666 domain-containing protein" evidence="2">
    <location>
        <begin position="20"/>
        <end position="168"/>
    </location>
</feature>
<evidence type="ECO:0000256" key="1">
    <source>
        <dbReference type="SAM" id="MobiDB-lite"/>
    </source>
</evidence>
<dbReference type="EMBL" id="BSTJ01000003">
    <property type="protein sequence ID" value="GLY74488.1"/>
    <property type="molecule type" value="Genomic_DNA"/>
</dbReference>
<evidence type="ECO:0000313" key="4">
    <source>
        <dbReference type="Proteomes" id="UP001165135"/>
    </source>
</evidence>
<reference evidence="3" key="1">
    <citation type="submission" date="2023-03" db="EMBL/GenBank/DDBJ databases">
        <title>Actinoallomurus iriomotensis NBRC 103681.</title>
        <authorList>
            <person name="Ichikawa N."/>
            <person name="Sato H."/>
            <person name="Tonouchi N."/>
        </authorList>
    </citation>
    <scope>NUCLEOTIDE SEQUENCE</scope>
    <source>
        <strain evidence="3">NBRC 103681</strain>
    </source>
</reference>
<feature type="region of interest" description="Disordered" evidence="1">
    <location>
        <begin position="149"/>
        <end position="168"/>
    </location>
</feature>
<keyword evidence="2" id="KW-0732">Signal</keyword>
<feature type="signal peptide" evidence="2">
    <location>
        <begin position="1"/>
        <end position="19"/>
    </location>
</feature>
<evidence type="ECO:0008006" key="5">
    <source>
        <dbReference type="Google" id="ProtNLM"/>
    </source>
</evidence>
<accession>A0A9W6RET6</accession>
<evidence type="ECO:0000313" key="3">
    <source>
        <dbReference type="EMBL" id="GLY74488.1"/>
    </source>
</evidence>
<proteinExistence type="predicted"/>
<feature type="compositionally biased region" description="Polar residues" evidence="1">
    <location>
        <begin position="159"/>
        <end position="168"/>
    </location>
</feature>
<dbReference type="Proteomes" id="UP001165135">
    <property type="component" value="Unassembled WGS sequence"/>
</dbReference>
<gene>
    <name evidence="3" type="ORF">Airi01_027550</name>
</gene>
<dbReference type="RefSeq" id="WP_285620326.1">
    <property type="nucleotide sequence ID" value="NZ_BSTJ01000003.1"/>
</dbReference>
<dbReference type="AlphaFoldDB" id="A0A9W6RET6"/>